<keyword evidence="4" id="KW-0560">Oxidoreductase</keyword>
<proteinExistence type="predicted"/>
<evidence type="ECO:0000256" key="3">
    <source>
        <dbReference type="ARBA" id="ARBA00022723"/>
    </source>
</evidence>
<evidence type="ECO:0000313" key="10">
    <source>
        <dbReference type="Proteomes" id="UP000198901"/>
    </source>
</evidence>
<comment type="pathway">
    <text evidence="8">Isoprenoid biosynthesis; dimethylallyl diphosphate biosynthesis; dimethylallyl diphosphate from (2E)-4-hydroxy-3-methylbutenyl diphosphate: step 1/1.</text>
</comment>
<evidence type="ECO:0000256" key="4">
    <source>
        <dbReference type="ARBA" id="ARBA00023002"/>
    </source>
</evidence>
<sequence>MSSTVPTLPERATKFKKMKSFQIPDTFRSPVIGAIKEFRRKEDKMKKDFTPTVLDFGPVRLLIARHFGFCYGVENAVETAYQIISEYKGRSIYLLSEMIHNPEVNQDLQSQGVRFIMDTSGKQLIPWENLKADDVVIIPAFGTTLEIQQKLGEIGIETRQFDTTCPFVEKVWKRASSIGQSEYTVVIHGKPTHEETRATFSHARQNAPTVVVKDLAEARKLADYIRGDKPADTFYQEFKGQYSEGFDVSRHLQRIGVVNQTTMLASDTQGIADYLRQVMIEVFGIEGPDVTAHFADTRDTLCYATNDNQTATYGLLQEQADLCIVAGGYNSSNTSHLVELCEAKLPTYFIANADKLLDRRLIRHYDLHEKVEKVTEGYLPEEGPVTVMLTCGASCPDKVVEDILLRLLSFFPGSAPLESVMEQING</sequence>
<keyword evidence="3" id="KW-0479">Metal-binding</keyword>
<dbReference type="Gene3D" id="3.40.1010.20">
    <property type="entry name" value="4-hydroxy-3-methylbut-2-enyl diphosphate reductase, catalytic domain"/>
    <property type="match status" value="2"/>
</dbReference>
<dbReference type="Pfam" id="PF02401">
    <property type="entry name" value="LYTB"/>
    <property type="match status" value="1"/>
</dbReference>
<dbReference type="CDD" id="cd13944">
    <property type="entry name" value="lytB_ispH"/>
    <property type="match status" value="1"/>
</dbReference>
<dbReference type="NCBIfam" id="NF009911">
    <property type="entry name" value="PRK13371.1"/>
    <property type="match status" value="1"/>
</dbReference>
<dbReference type="STRING" id="563176.SAMN04488090_1453"/>
<reference evidence="9 10" key="1">
    <citation type="submission" date="2016-10" db="EMBL/GenBank/DDBJ databases">
        <authorList>
            <person name="de Groot N.N."/>
        </authorList>
    </citation>
    <scope>NUCLEOTIDE SEQUENCE [LARGE SCALE GENOMIC DNA]</scope>
    <source>
        <strain evidence="9 10">DSM 21668</strain>
    </source>
</reference>
<gene>
    <name evidence="9" type="ORF">SAMN04488090_1453</name>
</gene>
<evidence type="ECO:0000256" key="1">
    <source>
        <dbReference type="ARBA" id="ARBA00001966"/>
    </source>
</evidence>
<protein>
    <submittedName>
        <fullName evidence="9">4-hydroxy-3-methylbut-2-enyl diphosphate reductase</fullName>
    </submittedName>
</protein>
<comment type="cofactor">
    <cofactor evidence="1">
        <name>[4Fe-4S] cluster</name>
        <dbReference type="ChEBI" id="CHEBI:49883"/>
    </cofactor>
</comment>
<dbReference type="Proteomes" id="UP000198901">
    <property type="component" value="Unassembled WGS sequence"/>
</dbReference>
<dbReference type="EMBL" id="FNGS01000003">
    <property type="protein sequence ID" value="SDL69627.1"/>
    <property type="molecule type" value="Genomic_DNA"/>
</dbReference>
<comment type="pathway">
    <text evidence="7">Isoprenoid biosynthesis; isopentenyl diphosphate biosynthesis via DXP pathway; isopentenyl diphosphate from 1-deoxy-D-xylulose 5-phosphate: step 6/6.</text>
</comment>
<evidence type="ECO:0000256" key="6">
    <source>
        <dbReference type="ARBA" id="ARBA00023014"/>
    </source>
</evidence>
<accession>A0A1G9M6N3</accession>
<dbReference type="GO" id="GO:0019288">
    <property type="term" value="P:isopentenyl diphosphate biosynthetic process, methylerythritol 4-phosphate pathway"/>
    <property type="evidence" value="ECO:0007669"/>
    <property type="project" value="InterPro"/>
</dbReference>
<evidence type="ECO:0000256" key="2">
    <source>
        <dbReference type="ARBA" id="ARBA00022485"/>
    </source>
</evidence>
<keyword evidence="2" id="KW-0004">4Fe-4S</keyword>
<dbReference type="GO" id="GO:0051539">
    <property type="term" value="F:4 iron, 4 sulfur cluster binding"/>
    <property type="evidence" value="ECO:0007669"/>
    <property type="project" value="UniProtKB-KW"/>
</dbReference>
<dbReference type="NCBIfam" id="TIGR00216">
    <property type="entry name" value="ispH_lytB"/>
    <property type="match status" value="1"/>
</dbReference>
<name>A0A1G9M6N3_9BACT</name>
<evidence type="ECO:0000256" key="8">
    <source>
        <dbReference type="ARBA" id="ARBA00046314"/>
    </source>
</evidence>
<evidence type="ECO:0000256" key="5">
    <source>
        <dbReference type="ARBA" id="ARBA00023004"/>
    </source>
</evidence>
<evidence type="ECO:0000313" key="9">
    <source>
        <dbReference type="EMBL" id="SDL69627.1"/>
    </source>
</evidence>
<dbReference type="GO" id="GO:0050992">
    <property type="term" value="P:dimethylallyl diphosphate biosynthetic process"/>
    <property type="evidence" value="ECO:0007669"/>
    <property type="project" value="InterPro"/>
</dbReference>
<dbReference type="InterPro" id="IPR003451">
    <property type="entry name" value="LytB/IspH"/>
</dbReference>
<dbReference type="AlphaFoldDB" id="A0A1G9M6N3"/>
<organism evidence="9 10">
    <name type="scientific">Siphonobacter aquaeclarae</name>
    <dbReference type="NCBI Taxonomy" id="563176"/>
    <lineage>
        <taxon>Bacteria</taxon>
        <taxon>Pseudomonadati</taxon>
        <taxon>Bacteroidota</taxon>
        <taxon>Cytophagia</taxon>
        <taxon>Cytophagales</taxon>
        <taxon>Cytophagaceae</taxon>
        <taxon>Siphonobacter</taxon>
    </lineage>
</organism>
<dbReference type="GO" id="GO:0051745">
    <property type="term" value="F:4-hydroxy-3-methylbut-2-enyl diphosphate reductase activity"/>
    <property type="evidence" value="ECO:0007669"/>
    <property type="project" value="InterPro"/>
</dbReference>
<dbReference type="PANTHER" id="PTHR31619:SF5">
    <property type="entry name" value="4-HYDROXY-3-METHYLBUT-2-ENYL DIPHOSPHATE REDUCTASE, CHLOROPLASTIC"/>
    <property type="match status" value="1"/>
</dbReference>
<dbReference type="GO" id="GO:0046872">
    <property type="term" value="F:metal ion binding"/>
    <property type="evidence" value="ECO:0007669"/>
    <property type="project" value="UniProtKB-KW"/>
</dbReference>
<keyword evidence="6" id="KW-0411">Iron-sulfur</keyword>
<evidence type="ECO:0000256" key="7">
    <source>
        <dbReference type="ARBA" id="ARBA00046313"/>
    </source>
</evidence>
<keyword evidence="5" id="KW-0408">Iron</keyword>
<dbReference type="PANTHER" id="PTHR31619">
    <property type="entry name" value="4-HYDROXY-3-METHYLBUT-2-ENYL DIPHOSPHATE REDUCTASE, CHLOROPLASTIC"/>
    <property type="match status" value="1"/>
</dbReference>
<keyword evidence="10" id="KW-1185">Reference proteome</keyword>
<dbReference type="Gene3D" id="3.40.50.11270">
    <property type="match status" value="1"/>
</dbReference>